<evidence type="ECO:0000313" key="3">
    <source>
        <dbReference type="Proteomes" id="UP000789706"/>
    </source>
</evidence>
<protein>
    <submittedName>
        <fullName evidence="2">3367_t:CDS:1</fullName>
    </submittedName>
</protein>
<evidence type="ECO:0000313" key="2">
    <source>
        <dbReference type="EMBL" id="CAG8613784.1"/>
    </source>
</evidence>
<dbReference type="AlphaFoldDB" id="A0A9N9CVT4"/>
<reference evidence="2" key="1">
    <citation type="submission" date="2021-06" db="EMBL/GenBank/DDBJ databases">
        <authorList>
            <person name="Kallberg Y."/>
            <person name="Tangrot J."/>
            <person name="Rosling A."/>
        </authorList>
    </citation>
    <scope>NUCLEOTIDE SEQUENCE</scope>
    <source>
        <strain evidence="2">AZ414A</strain>
    </source>
</reference>
<accession>A0A9N9CVT4</accession>
<feature type="region of interest" description="Disordered" evidence="1">
    <location>
        <begin position="121"/>
        <end position="152"/>
    </location>
</feature>
<dbReference type="EMBL" id="CAJVPK010002485">
    <property type="protein sequence ID" value="CAG8613784.1"/>
    <property type="molecule type" value="Genomic_DNA"/>
</dbReference>
<feature type="non-terminal residue" evidence="2">
    <location>
        <position position="152"/>
    </location>
</feature>
<sequence length="152" mass="17279">MLFESEIHFELPLDVKESSPKAAKARYLDHRGNVQSLEIITNNFGLKVNKSVADDFCLFMENGNSNNRNCGNHHFDTNENGKFFQGIANKLEQVRQNRVVLLDSSIYSDLGKMVKNTIEQFLGKPSSDDGEDNEGDEGDDDEDSIKYLHQEY</sequence>
<evidence type="ECO:0000256" key="1">
    <source>
        <dbReference type="SAM" id="MobiDB-lite"/>
    </source>
</evidence>
<gene>
    <name evidence="2" type="ORF">DEBURN_LOCUS10088</name>
</gene>
<proteinExistence type="predicted"/>
<organism evidence="2 3">
    <name type="scientific">Diversispora eburnea</name>
    <dbReference type="NCBI Taxonomy" id="1213867"/>
    <lineage>
        <taxon>Eukaryota</taxon>
        <taxon>Fungi</taxon>
        <taxon>Fungi incertae sedis</taxon>
        <taxon>Mucoromycota</taxon>
        <taxon>Glomeromycotina</taxon>
        <taxon>Glomeromycetes</taxon>
        <taxon>Diversisporales</taxon>
        <taxon>Diversisporaceae</taxon>
        <taxon>Diversispora</taxon>
    </lineage>
</organism>
<comment type="caution">
    <text evidence="2">The sequence shown here is derived from an EMBL/GenBank/DDBJ whole genome shotgun (WGS) entry which is preliminary data.</text>
</comment>
<dbReference type="Proteomes" id="UP000789706">
    <property type="component" value="Unassembled WGS sequence"/>
</dbReference>
<name>A0A9N9CVT4_9GLOM</name>
<feature type="compositionally biased region" description="Acidic residues" evidence="1">
    <location>
        <begin position="128"/>
        <end position="143"/>
    </location>
</feature>
<keyword evidence="3" id="KW-1185">Reference proteome</keyword>